<sequence>MDDLSAYIRFIQEAEGLKCMTRTAWTSTGRRESTAEHSWRLALLAGLLLPAYPGLDARRMLMLCLVHDLGEVYEGDISAALRPDQEEKERQERAAVKRAAASLPEKSGRELCKLWEEYNACETPEARLVKALDKAETILQHNQGANPPEFDYAFNLEYGKKYFEYDPLLRNLRALLDEQTRERVLKQEQRC</sequence>
<comment type="catalytic activity">
    <reaction evidence="1">
        <text>a 2'-deoxyribonucleoside 5'-phosphate + H2O = a 2'-deoxyribonucleoside + phosphate</text>
        <dbReference type="Rhea" id="RHEA:36167"/>
        <dbReference type="ChEBI" id="CHEBI:15377"/>
        <dbReference type="ChEBI" id="CHEBI:18274"/>
        <dbReference type="ChEBI" id="CHEBI:43474"/>
        <dbReference type="ChEBI" id="CHEBI:65317"/>
        <dbReference type="EC" id="3.1.3.89"/>
    </reaction>
</comment>
<dbReference type="InterPro" id="IPR003607">
    <property type="entry name" value="HD/PDEase_dom"/>
</dbReference>
<feature type="domain" description="HD/PDEase" evidence="8">
    <location>
        <begin position="30"/>
        <end position="147"/>
    </location>
</feature>
<evidence type="ECO:0000256" key="3">
    <source>
        <dbReference type="ARBA" id="ARBA00001941"/>
    </source>
</evidence>
<keyword evidence="6" id="KW-0479">Metal-binding</keyword>
<evidence type="ECO:0000256" key="5">
    <source>
        <dbReference type="ARBA" id="ARBA00012964"/>
    </source>
</evidence>
<dbReference type="PANTHER" id="PTHR11845">
    <property type="entry name" value="5'-DEOXYNUCLEOTIDASE HDDC2"/>
    <property type="match status" value="1"/>
</dbReference>
<dbReference type="PANTHER" id="PTHR11845:SF13">
    <property type="entry name" value="5'-DEOXYNUCLEOTIDASE HDDC2"/>
    <property type="match status" value="1"/>
</dbReference>
<comment type="cofactor">
    <cofactor evidence="3">
        <name>Co(2+)</name>
        <dbReference type="ChEBI" id="CHEBI:48828"/>
    </cofactor>
</comment>
<accession>A0A174SCF5</accession>
<dbReference type="SMART" id="SM00471">
    <property type="entry name" value="HDc"/>
    <property type="match status" value="1"/>
</dbReference>
<gene>
    <name evidence="9" type="ORF">ERS852551_02493</name>
</gene>
<dbReference type="GO" id="GO:0046872">
    <property type="term" value="F:metal ion binding"/>
    <property type="evidence" value="ECO:0007669"/>
    <property type="project" value="UniProtKB-KW"/>
</dbReference>
<organism evidence="9 10">
    <name type="scientific">Anaerotruncus colihominis</name>
    <dbReference type="NCBI Taxonomy" id="169435"/>
    <lineage>
        <taxon>Bacteria</taxon>
        <taxon>Bacillati</taxon>
        <taxon>Bacillota</taxon>
        <taxon>Clostridia</taxon>
        <taxon>Eubacteriales</taxon>
        <taxon>Oscillospiraceae</taxon>
        <taxon>Anaerotruncus</taxon>
    </lineage>
</organism>
<dbReference type="RefSeq" id="WP_055245522.1">
    <property type="nucleotide sequence ID" value="NZ_CABIWA010000021.1"/>
</dbReference>
<dbReference type="InterPro" id="IPR006674">
    <property type="entry name" value="HD_domain"/>
</dbReference>
<evidence type="ECO:0000256" key="4">
    <source>
        <dbReference type="ARBA" id="ARBA00011738"/>
    </source>
</evidence>
<dbReference type="EMBL" id="CZBE01000017">
    <property type="protein sequence ID" value="CUP94226.1"/>
    <property type="molecule type" value="Genomic_DNA"/>
</dbReference>
<evidence type="ECO:0000256" key="1">
    <source>
        <dbReference type="ARBA" id="ARBA00001638"/>
    </source>
</evidence>
<dbReference type="GO" id="GO:0005737">
    <property type="term" value="C:cytoplasm"/>
    <property type="evidence" value="ECO:0007669"/>
    <property type="project" value="TreeGrafter"/>
</dbReference>
<evidence type="ECO:0000256" key="2">
    <source>
        <dbReference type="ARBA" id="ARBA00001936"/>
    </source>
</evidence>
<evidence type="ECO:0000259" key="8">
    <source>
        <dbReference type="SMART" id="SM00471"/>
    </source>
</evidence>
<comment type="subunit">
    <text evidence="4">Homodimer.</text>
</comment>
<dbReference type="Gene3D" id="1.10.3210.10">
    <property type="entry name" value="Hypothetical protein af1432"/>
    <property type="match status" value="1"/>
</dbReference>
<dbReference type="OrthoDB" id="9796032at2"/>
<name>A0A174SCF5_9FIRM</name>
<evidence type="ECO:0000313" key="10">
    <source>
        <dbReference type="Proteomes" id="UP000095765"/>
    </source>
</evidence>
<dbReference type="AlphaFoldDB" id="A0A174SCF5"/>
<comment type="cofactor">
    <cofactor evidence="2">
        <name>Mn(2+)</name>
        <dbReference type="ChEBI" id="CHEBI:29035"/>
    </cofactor>
</comment>
<dbReference type="GO" id="GO:0002953">
    <property type="term" value="F:5'-deoxynucleotidase activity"/>
    <property type="evidence" value="ECO:0007669"/>
    <property type="project" value="UniProtKB-EC"/>
</dbReference>
<reference evidence="9 10" key="1">
    <citation type="submission" date="2015-09" db="EMBL/GenBank/DDBJ databases">
        <authorList>
            <consortium name="Pathogen Informatics"/>
        </authorList>
    </citation>
    <scope>NUCLEOTIDE SEQUENCE [LARGE SCALE GENOMIC DNA]</scope>
    <source>
        <strain evidence="9 10">2789STDY5834939</strain>
    </source>
</reference>
<evidence type="ECO:0000256" key="7">
    <source>
        <dbReference type="ARBA" id="ARBA00022801"/>
    </source>
</evidence>
<proteinExistence type="predicted"/>
<protein>
    <recommendedName>
        <fullName evidence="5">5'-deoxynucleotidase</fullName>
        <ecNumber evidence="5">3.1.3.89</ecNumber>
    </recommendedName>
</protein>
<dbReference type="Proteomes" id="UP000095765">
    <property type="component" value="Unassembled WGS sequence"/>
</dbReference>
<dbReference type="Pfam" id="PF13023">
    <property type="entry name" value="HD_3"/>
    <property type="match status" value="1"/>
</dbReference>
<evidence type="ECO:0000313" key="9">
    <source>
        <dbReference type="EMBL" id="CUP94226.1"/>
    </source>
</evidence>
<keyword evidence="7" id="KW-0378">Hydrolase</keyword>
<dbReference type="SUPFAM" id="SSF109604">
    <property type="entry name" value="HD-domain/PDEase-like"/>
    <property type="match status" value="1"/>
</dbReference>
<dbReference type="InterPro" id="IPR039356">
    <property type="entry name" value="YfbR/HDDC2"/>
</dbReference>
<evidence type="ECO:0000256" key="6">
    <source>
        <dbReference type="ARBA" id="ARBA00022723"/>
    </source>
</evidence>
<dbReference type="EC" id="3.1.3.89" evidence="5"/>